<dbReference type="Gene3D" id="2.160.20.10">
    <property type="entry name" value="Single-stranded right-handed beta-helix, Pectin lyase-like"/>
    <property type="match status" value="2"/>
</dbReference>
<reference evidence="2 3" key="1">
    <citation type="submission" date="2019-07" db="EMBL/GenBank/DDBJ databases">
        <title>Draft genome for Aliikangiella sp. M105.</title>
        <authorList>
            <person name="Wang G."/>
        </authorList>
    </citation>
    <scope>NUCLEOTIDE SEQUENCE [LARGE SCALE GENOMIC DNA]</scope>
    <source>
        <strain evidence="2 3">M105</strain>
    </source>
</reference>
<name>A0A545UE51_9GAMM</name>
<dbReference type="OrthoDB" id="134981at2"/>
<organism evidence="2 3">
    <name type="scientific">Aliikangiella coralliicola</name>
    <dbReference type="NCBI Taxonomy" id="2592383"/>
    <lineage>
        <taxon>Bacteria</taxon>
        <taxon>Pseudomonadati</taxon>
        <taxon>Pseudomonadota</taxon>
        <taxon>Gammaproteobacteria</taxon>
        <taxon>Oceanospirillales</taxon>
        <taxon>Pleioneaceae</taxon>
        <taxon>Aliikangiella</taxon>
    </lineage>
</organism>
<dbReference type="SMART" id="SM00710">
    <property type="entry name" value="PbH1"/>
    <property type="match status" value="7"/>
</dbReference>
<proteinExistence type="predicted"/>
<dbReference type="InterPro" id="IPR011050">
    <property type="entry name" value="Pectin_lyase_fold/virulence"/>
</dbReference>
<dbReference type="EMBL" id="VIKS01000006">
    <property type="protein sequence ID" value="TQV87757.1"/>
    <property type="molecule type" value="Genomic_DNA"/>
</dbReference>
<gene>
    <name evidence="2" type="ORF">FLL46_10245</name>
</gene>
<protein>
    <recommendedName>
        <fullName evidence="1">Right handed beta helix domain-containing protein</fullName>
    </recommendedName>
</protein>
<dbReference type="AlphaFoldDB" id="A0A545UE51"/>
<dbReference type="InterPro" id="IPR006626">
    <property type="entry name" value="PbH1"/>
</dbReference>
<dbReference type="RefSeq" id="WP_142893418.1">
    <property type="nucleotide sequence ID" value="NZ_ML660163.1"/>
</dbReference>
<evidence type="ECO:0000313" key="2">
    <source>
        <dbReference type="EMBL" id="TQV87757.1"/>
    </source>
</evidence>
<evidence type="ECO:0000259" key="1">
    <source>
        <dbReference type="Pfam" id="PF13229"/>
    </source>
</evidence>
<dbReference type="InterPro" id="IPR012334">
    <property type="entry name" value="Pectin_lyas_fold"/>
</dbReference>
<dbReference type="SUPFAM" id="SSF51126">
    <property type="entry name" value="Pectin lyase-like"/>
    <property type="match status" value="1"/>
</dbReference>
<dbReference type="InterPro" id="IPR039448">
    <property type="entry name" value="Beta_helix"/>
</dbReference>
<evidence type="ECO:0000313" key="3">
    <source>
        <dbReference type="Proteomes" id="UP000315439"/>
    </source>
</evidence>
<feature type="domain" description="Right handed beta helix" evidence="1">
    <location>
        <begin position="750"/>
        <end position="944"/>
    </location>
</feature>
<dbReference type="Pfam" id="PF13229">
    <property type="entry name" value="Beta_helix"/>
    <property type="match status" value="1"/>
</dbReference>
<dbReference type="Proteomes" id="UP000315439">
    <property type="component" value="Unassembled WGS sequence"/>
</dbReference>
<keyword evidence="3" id="KW-1185">Reference proteome</keyword>
<accession>A0A545UE51</accession>
<sequence>MSAIDLSREATDFRKHYNSIRMQQGRVLDDQTINEQARIIEEDMRRTRLNTIGVYGSPDDGFLVKDFVIVDAKPTFTLSAGETYLGGLYLSLEQDEAFHLQKDWINFHPVDDWPDAPAEGESRIDMAYLEAWQQPVAAIEDSELFEVALGGPDTSMRVKTMTRVGIRTDVTLDECADAWQEIQADWVADGLINDEMELATDARIQVTYTAPAEPADLCSPGVGGGYLHHENQAIRVQMTSSATFTWGFYNASLLYRARVVTFDGALIRIELLNEPKDAMHWPLQDQTVEIIPWSAALPNGERIAELDGMFAKVSSSYNPEDASFLIDTPVPADFGTQWETRDDVDEFFDGTADERFYYVRIWNRGDDLVSPAEIPIANGQLGNTGLEVNFQSGPLRRNLFWIIAARTGSPNIVVPWELEAVNGALAYGVKNYRAPLALIRWTTIGGVTTGELIHDCRIPYRPLTRIRNCCTYTVGDGTNSHGHFETIQDAINALPPSGGKICLLPGEFDENIVVDKSGVTIEGCGERTRLIAQTSDPAVLIEDVNQIQLKHFAITAHAQGIGVHVTTSQQEQPIISRHLSFKQLILNGATRSAIQVDHAQFVEVVDNLVIMEDVSSDFHSIFITADDVLIEHNQLLVARTIDPVAGIAANQSVSGFASAARGGLHIGGTSERVRIIDNLIQGGISNGITLGSVEDVNRDPNSPFYLIGWIINLNDPCDPCAPGSIYIPPPVIVNGGDGPDYRSRGTIYDLTIERNRILNFGLNGIGVLAFFNLEGTDEFISVSDLLITGNQIENCLIRQLAETPDEMLTSMGYGGISLADVENGVIRENHIIDNGDNYLEPNCGIYLLHGEGVDISDNRILNNGAKTDQAAEGASRGARGGIWIEFATAPKVFVESLEQLYPRQNGVPAVKIHNNIVTQPLGRALSINALGPVSVEGNQLTSQGFVFDSNAPSFLVSSVYIFNLGISNELYLQQLLYSGEEFDDLPVSAPPDDDFYIISQPGLDSRRLFGYLGNGNVMFNDNQVMLDLTDQTGFKIGIMSVGIFTLDDLSFQNNQCDISFDFVLDEIYISQSLMFGWTLRVNGNRFKESMLGALFSAITFGLFGNITSRNQGTHCIRAFNAVASNLIQGPNHVIFDFFNACGDNLFNQGTAGGSSLGGQSTGGGQSVLRLLD</sequence>
<comment type="caution">
    <text evidence="2">The sequence shown here is derived from an EMBL/GenBank/DDBJ whole genome shotgun (WGS) entry which is preliminary data.</text>
</comment>